<evidence type="ECO:0000313" key="1">
    <source>
        <dbReference type="EMBL" id="KAJ9081630.1"/>
    </source>
</evidence>
<dbReference type="Proteomes" id="UP001165960">
    <property type="component" value="Unassembled WGS sequence"/>
</dbReference>
<keyword evidence="2" id="KW-1185">Reference proteome</keyword>
<proteinExistence type="predicted"/>
<name>A0ACC2U4H2_9FUNG</name>
<evidence type="ECO:0000313" key="2">
    <source>
        <dbReference type="Proteomes" id="UP001165960"/>
    </source>
</evidence>
<gene>
    <name evidence="1" type="ORF">DSO57_1012513</name>
</gene>
<reference evidence="1" key="1">
    <citation type="submission" date="2022-04" db="EMBL/GenBank/DDBJ databases">
        <title>Genome of the entomopathogenic fungus Entomophthora muscae.</title>
        <authorList>
            <person name="Elya C."/>
            <person name="Lovett B.R."/>
            <person name="Lee E."/>
            <person name="Macias A.M."/>
            <person name="Hajek A.E."/>
            <person name="De Bivort B.L."/>
            <person name="Kasson M.T."/>
            <person name="De Fine Licht H.H."/>
            <person name="Stajich J.E."/>
        </authorList>
    </citation>
    <scope>NUCLEOTIDE SEQUENCE</scope>
    <source>
        <strain evidence="1">Berkeley</strain>
    </source>
</reference>
<organism evidence="1 2">
    <name type="scientific">Entomophthora muscae</name>
    <dbReference type="NCBI Taxonomy" id="34485"/>
    <lineage>
        <taxon>Eukaryota</taxon>
        <taxon>Fungi</taxon>
        <taxon>Fungi incertae sedis</taxon>
        <taxon>Zoopagomycota</taxon>
        <taxon>Entomophthoromycotina</taxon>
        <taxon>Entomophthoromycetes</taxon>
        <taxon>Entomophthorales</taxon>
        <taxon>Entomophthoraceae</taxon>
        <taxon>Entomophthora</taxon>
    </lineage>
</organism>
<dbReference type="EMBL" id="QTSX02001465">
    <property type="protein sequence ID" value="KAJ9081630.1"/>
    <property type="molecule type" value="Genomic_DNA"/>
</dbReference>
<sequence>MTPRGKEFLEKEFKRLFQDWHQPNKETTPAEVMLYGGDSRMVIGKILEEFTILQAKYNLLAKESPHLENENPTVVNWAWLTSLS</sequence>
<protein>
    <submittedName>
        <fullName evidence="1">Uncharacterized protein</fullName>
    </submittedName>
</protein>
<comment type="caution">
    <text evidence="1">The sequence shown here is derived from an EMBL/GenBank/DDBJ whole genome shotgun (WGS) entry which is preliminary data.</text>
</comment>
<accession>A0ACC2U4H2</accession>